<dbReference type="GO" id="GO:0005524">
    <property type="term" value="F:ATP binding"/>
    <property type="evidence" value="ECO:0007669"/>
    <property type="project" value="UniProtKB-KW"/>
</dbReference>
<keyword evidence="1" id="KW-0732">Signal</keyword>
<evidence type="ECO:0000256" key="4">
    <source>
        <dbReference type="SAM" id="MobiDB-lite"/>
    </source>
</evidence>
<dbReference type="AlphaFoldDB" id="A0A2P5AUF1"/>
<dbReference type="Gene3D" id="1.20.1440.180">
    <property type="entry name" value="KEN domain"/>
    <property type="match status" value="1"/>
</dbReference>
<dbReference type="Proteomes" id="UP000237105">
    <property type="component" value="Unassembled WGS sequence"/>
</dbReference>
<dbReference type="SUPFAM" id="SSF56112">
    <property type="entry name" value="Protein kinase-like (PK-like)"/>
    <property type="match status" value="1"/>
</dbReference>
<feature type="region of interest" description="Disordered" evidence="4">
    <location>
        <begin position="1"/>
        <end position="27"/>
    </location>
</feature>
<dbReference type="GO" id="GO:0051082">
    <property type="term" value="F:unfolded protein binding"/>
    <property type="evidence" value="ECO:0007669"/>
    <property type="project" value="TreeGrafter"/>
</dbReference>
<dbReference type="GO" id="GO:1990604">
    <property type="term" value="C:IRE1-TRAF2-ASK1 complex"/>
    <property type="evidence" value="ECO:0007669"/>
    <property type="project" value="TreeGrafter"/>
</dbReference>
<dbReference type="InterPro" id="IPR038357">
    <property type="entry name" value="KEN_sf"/>
</dbReference>
<dbReference type="PROSITE" id="PS51392">
    <property type="entry name" value="KEN"/>
    <property type="match status" value="1"/>
</dbReference>
<dbReference type="PANTHER" id="PTHR13954:SF6">
    <property type="entry name" value="NON-SPECIFIC SERINE_THREONINE PROTEIN KINASE"/>
    <property type="match status" value="1"/>
</dbReference>
<gene>
    <name evidence="6" type="ORF">PanWU01x14_299700</name>
</gene>
<evidence type="ECO:0000256" key="3">
    <source>
        <dbReference type="ARBA" id="ARBA00022840"/>
    </source>
</evidence>
<dbReference type="GO" id="GO:0004674">
    <property type="term" value="F:protein serine/threonine kinase activity"/>
    <property type="evidence" value="ECO:0007669"/>
    <property type="project" value="InterPro"/>
</dbReference>
<comment type="caution">
    <text evidence="6">The sequence shown here is derived from an EMBL/GenBank/DDBJ whole genome shotgun (WGS) entry which is preliminary data.</text>
</comment>
<name>A0A2P5AUF1_PARAD</name>
<evidence type="ECO:0000256" key="2">
    <source>
        <dbReference type="ARBA" id="ARBA00022741"/>
    </source>
</evidence>
<accession>A0A2P5AUF1</accession>
<sequence length="460" mass="52421">ESNRNTISTSAHEADTNKQKVDESKGSINKVSANSSSVVKPLCNLEDVICGSQSSSSSNFHANIRGTIEIMKIVRSPFATIFRRHHNIVQHCRECLICVEHINRRYLPPLIEWNRGDCVQGCHLEGLVEACNTDSRNVSVYGNGDHLVILKKVLGEIKLTEHGRLTLVAVNFIKDIVFQLDELHASGRTYGKLTPRNIFIIREVRRISAKLSNTSSGNDGQRQRSMDENMLDLGCVLFFLITDGKHPRFGGYQNNKVENLSSVKDPEARDLISSLLNPYPGLRPKASEVLRFPPLWKLNSMTGFLCVTKSIMKKHQCLMNKLKKITLVDIGANREGEPVRGWNETMPVELINHMLTFKSQKQEKNQMHNDDIEIVYWYDYGKVPDLLRFIRNVKGHYTEFPENIKKLMIGVSRHEDLDDYFRSRFPALLLEVHKCVADPDTLCKYLKSEPDLHIYFNGSA</sequence>
<evidence type="ECO:0000259" key="5">
    <source>
        <dbReference type="PROSITE" id="PS51392"/>
    </source>
</evidence>
<dbReference type="GO" id="GO:0004521">
    <property type="term" value="F:RNA endonuclease activity"/>
    <property type="evidence" value="ECO:0007669"/>
    <property type="project" value="InterPro"/>
</dbReference>
<dbReference type="GO" id="GO:0006397">
    <property type="term" value="P:mRNA processing"/>
    <property type="evidence" value="ECO:0007669"/>
    <property type="project" value="InterPro"/>
</dbReference>
<protein>
    <submittedName>
        <fullName evidence="6">Kinase-like protein</fullName>
    </submittedName>
</protein>
<dbReference type="InterPro" id="IPR045133">
    <property type="entry name" value="IRE1/2-like"/>
</dbReference>
<dbReference type="OrthoDB" id="1933934at2759"/>
<dbReference type="SMART" id="SM00580">
    <property type="entry name" value="PUG"/>
    <property type="match status" value="1"/>
</dbReference>
<proteinExistence type="predicted"/>
<keyword evidence="6" id="KW-0808">Transferase</keyword>
<organism evidence="6 7">
    <name type="scientific">Parasponia andersonii</name>
    <name type="common">Sponia andersonii</name>
    <dbReference type="NCBI Taxonomy" id="3476"/>
    <lineage>
        <taxon>Eukaryota</taxon>
        <taxon>Viridiplantae</taxon>
        <taxon>Streptophyta</taxon>
        <taxon>Embryophyta</taxon>
        <taxon>Tracheophyta</taxon>
        <taxon>Spermatophyta</taxon>
        <taxon>Magnoliopsida</taxon>
        <taxon>eudicotyledons</taxon>
        <taxon>Gunneridae</taxon>
        <taxon>Pentapetalae</taxon>
        <taxon>rosids</taxon>
        <taxon>fabids</taxon>
        <taxon>Rosales</taxon>
        <taxon>Cannabaceae</taxon>
        <taxon>Parasponia</taxon>
    </lineage>
</organism>
<keyword evidence="7" id="KW-1185">Reference proteome</keyword>
<feature type="non-terminal residue" evidence="6">
    <location>
        <position position="1"/>
    </location>
</feature>
<dbReference type="Gene3D" id="1.10.510.10">
    <property type="entry name" value="Transferase(Phosphotransferase) domain 1"/>
    <property type="match status" value="1"/>
</dbReference>
<evidence type="ECO:0000313" key="7">
    <source>
        <dbReference type="Proteomes" id="UP000237105"/>
    </source>
</evidence>
<dbReference type="EMBL" id="JXTB01000446">
    <property type="protein sequence ID" value="PON40118.1"/>
    <property type="molecule type" value="Genomic_DNA"/>
</dbReference>
<feature type="compositionally biased region" description="Polar residues" evidence="4">
    <location>
        <begin position="1"/>
        <end position="11"/>
    </location>
</feature>
<dbReference type="GO" id="GO:0036498">
    <property type="term" value="P:IRE1-mediated unfolded protein response"/>
    <property type="evidence" value="ECO:0007669"/>
    <property type="project" value="TreeGrafter"/>
</dbReference>
<dbReference type="InterPro" id="IPR011009">
    <property type="entry name" value="Kinase-like_dom_sf"/>
</dbReference>
<evidence type="ECO:0000256" key="1">
    <source>
        <dbReference type="ARBA" id="ARBA00022729"/>
    </source>
</evidence>
<keyword evidence="6" id="KW-0418">Kinase</keyword>
<keyword evidence="2" id="KW-0547">Nucleotide-binding</keyword>
<dbReference type="STRING" id="3476.A0A2P5AUF1"/>
<evidence type="ECO:0000313" key="6">
    <source>
        <dbReference type="EMBL" id="PON40118.1"/>
    </source>
</evidence>
<dbReference type="InterPro" id="IPR010513">
    <property type="entry name" value="KEN_dom"/>
</dbReference>
<feature type="domain" description="KEN" evidence="5">
    <location>
        <begin position="253"/>
        <end position="458"/>
    </location>
</feature>
<keyword evidence="3" id="KW-0067">ATP-binding</keyword>
<dbReference type="Pfam" id="PF06479">
    <property type="entry name" value="Ribonuc_2-5A"/>
    <property type="match status" value="1"/>
</dbReference>
<feature type="compositionally biased region" description="Basic and acidic residues" evidence="4">
    <location>
        <begin position="12"/>
        <end position="25"/>
    </location>
</feature>
<dbReference type="PANTHER" id="PTHR13954">
    <property type="entry name" value="IRE1-RELATED"/>
    <property type="match status" value="1"/>
</dbReference>
<reference evidence="7" key="1">
    <citation type="submission" date="2016-06" db="EMBL/GenBank/DDBJ databases">
        <title>Parallel loss of symbiosis genes in relatives of nitrogen-fixing non-legume Parasponia.</title>
        <authorList>
            <person name="Van Velzen R."/>
            <person name="Holmer R."/>
            <person name="Bu F."/>
            <person name="Rutten L."/>
            <person name="Van Zeijl A."/>
            <person name="Liu W."/>
            <person name="Santuari L."/>
            <person name="Cao Q."/>
            <person name="Sharma T."/>
            <person name="Shen D."/>
            <person name="Roswanjaya Y."/>
            <person name="Wardhani T."/>
            <person name="Kalhor M.S."/>
            <person name="Jansen J."/>
            <person name="Van den Hoogen J."/>
            <person name="Gungor B."/>
            <person name="Hartog M."/>
            <person name="Hontelez J."/>
            <person name="Verver J."/>
            <person name="Yang W.-C."/>
            <person name="Schijlen E."/>
            <person name="Repin R."/>
            <person name="Schilthuizen M."/>
            <person name="Schranz E."/>
            <person name="Heidstra R."/>
            <person name="Miyata K."/>
            <person name="Fedorova E."/>
            <person name="Kohlen W."/>
            <person name="Bisseling T."/>
            <person name="Smit S."/>
            <person name="Geurts R."/>
        </authorList>
    </citation>
    <scope>NUCLEOTIDE SEQUENCE [LARGE SCALE GENOMIC DNA]</scope>
    <source>
        <strain evidence="7">cv. WU1-14</strain>
    </source>
</reference>